<gene>
    <name evidence="9" type="ORF">CYCCA115_LOCUS2835</name>
</gene>
<proteinExistence type="predicted"/>
<accession>A0AAD2CEP2</accession>
<reference evidence="9" key="1">
    <citation type="submission" date="2023-08" db="EMBL/GenBank/DDBJ databases">
        <authorList>
            <person name="Audoor S."/>
            <person name="Bilcke G."/>
        </authorList>
    </citation>
    <scope>NUCLEOTIDE SEQUENCE</scope>
</reference>
<feature type="region of interest" description="Disordered" evidence="6">
    <location>
        <begin position="23"/>
        <end position="42"/>
    </location>
</feature>
<feature type="chain" id="PRO_5042156276" description="J domain-containing protein" evidence="7">
    <location>
        <begin position="22"/>
        <end position="390"/>
    </location>
</feature>
<keyword evidence="2" id="KW-0812">Transmembrane</keyword>
<dbReference type="PROSITE" id="PS50076">
    <property type="entry name" value="DNAJ_2"/>
    <property type="match status" value="1"/>
</dbReference>
<keyword evidence="7" id="KW-0732">Signal</keyword>
<protein>
    <recommendedName>
        <fullName evidence="8">J domain-containing protein</fullName>
    </recommendedName>
</protein>
<evidence type="ECO:0000313" key="10">
    <source>
        <dbReference type="Proteomes" id="UP001295423"/>
    </source>
</evidence>
<evidence type="ECO:0000256" key="4">
    <source>
        <dbReference type="ARBA" id="ARBA00023136"/>
    </source>
</evidence>
<evidence type="ECO:0000256" key="5">
    <source>
        <dbReference type="ARBA" id="ARBA00023186"/>
    </source>
</evidence>
<dbReference type="SUPFAM" id="SSF46565">
    <property type="entry name" value="Chaperone J-domain"/>
    <property type="match status" value="1"/>
</dbReference>
<dbReference type="GO" id="GO:0006457">
    <property type="term" value="P:protein folding"/>
    <property type="evidence" value="ECO:0007669"/>
    <property type="project" value="InterPro"/>
</dbReference>
<dbReference type="EMBL" id="CAKOGP040000224">
    <property type="protein sequence ID" value="CAJ1932436.1"/>
    <property type="molecule type" value="Genomic_DNA"/>
</dbReference>
<dbReference type="PANTHER" id="PTHR44176:SF1">
    <property type="entry name" value="DNAJ HOMOLOG SUBFAMILY C MEMBER 25"/>
    <property type="match status" value="1"/>
</dbReference>
<feature type="domain" description="J" evidence="8">
    <location>
        <begin position="66"/>
        <end position="137"/>
    </location>
</feature>
<dbReference type="Proteomes" id="UP001295423">
    <property type="component" value="Unassembled WGS sequence"/>
</dbReference>
<keyword evidence="10" id="KW-1185">Reference proteome</keyword>
<dbReference type="InterPro" id="IPR044632">
    <property type="entry name" value="DNAJC25-like"/>
</dbReference>
<evidence type="ECO:0000259" key="8">
    <source>
        <dbReference type="PROSITE" id="PS50076"/>
    </source>
</evidence>
<evidence type="ECO:0000256" key="6">
    <source>
        <dbReference type="SAM" id="MobiDB-lite"/>
    </source>
</evidence>
<organism evidence="9 10">
    <name type="scientific">Cylindrotheca closterium</name>
    <dbReference type="NCBI Taxonomy" id="2856"/>
    <lineage>
        <taxon>Eukaryota</taxon>
        <taxon>Sar</taxon>
        <taxon>Stramenopiles</taxon>
        <taxon>Ochrophyta</taxon>
        <taxon>Bacillariophyta</taxon>
        <taxon>Bacillariophyceae</taxon>
        <taxon>Bacillariophycidae</taxon>
        <taxon>Bacillariales</taxon>
        <taxon>Bacillariaceae</taxon>
        <taxon>Cylindrotheca</taxon>
    </lineage>
</organism>
<dbReference type="SMART" id="SM00271">
    <property type="entry name" value="DnaJ"/>
    <property type="match status" value="1"/>
</dbReference>
<comment type="subcellular location">
    <subcellularLocation>
        <location evidence="1">Membrane</location>
        <topology evidence="1">Multi-pass membrane protein</topology>
    </subcellularLocation>
</comment>
<dbReference type="PROSITE" id="PS00636">
    <property type="entry name" value="DNAJ_1"/>
    <property type="match status" value="1"/>
</dbReference>
<keyword evidence="5" id="KW-0143">Chaperone</keyword>
<name>A0AAD2CEP2_9STRA</name>
<feature type="signal peptide" evidence="7">
    <location>
        <begin position="1"/>
        <end position="21"/>
    </location>
</feature>
<dbReference type="PANTHER" id="PTHR44176">
    <property type="entry name" value="DNAJ HOMOLOG SUBFAMILY C MEMBER 25"/>
    <property type="match status" value="1"/>
</dbReference>
<dbReference type="PRINTS" id="PR00625">
    <property type="entry name" value="JDOMAIN"/>
</dbReference>
<evidence type="ECO:0000256" key="7">
    <source>
        <dbReference type="SAM" id="SignalP"/>
    </source>
</evidence>
<keyword evidence="3" id="KW-1133">Transmembrane helix</keyword>
<dbReference type="CDD" id="cd06257">
    <property type="entry name" value="DnaJ"/>
    <property type="match status" value="1"/>
</dbReference>
<evidence type="ECO:0000256" key="3">
    <source>
        <dbReference type="ARBA" id="ARBA00022989"/>
    </source>
</evidence>
<sequence length="390" mass="45390">MLHRTALRLALCLLFFVSVSAEGDETTPPAEDVKKPEPPEDKFDAEGHTDWGSYYDPQNIFCGKFDCYKILGFDYGEWATDRRPSTKQITKRYRALSRAWHPDKSKHKDAKERFVKIARAYEVLTDFEQRKEYDLMRFNQEAYFNKYGSGVIFAYAPKSDVTIIVIFLLGLVNLYTWFAQKNRWQNVANRLIKAAVEDWSPSMGGTPESKGLRVDALAILKEKEDTANNATAETEKKGGKAKKIKISAKEKKLMEQEALRPIITEMVENIEDFGAGFHKPTWEDLFIVSLAKFPAKFASGLHWQAKYWYRRLMKEELNEEERAVLTERAVGHVHWELASDEDRKAMIKLELWVKDNFIEWTEEQEFKKLSKAEQKMYKKMKRGGSKDHLD</sequence>
<dbReference type="GO" id="GO:0005789">
    <property type="term" value="C:endoplasmic reticulum membrane"/>
    <property type="evidence" value="ECO:0007669"/>
    <property type="project" value="TreeGrafter"/>
</dbReference>
<dbReference type="InterPro" id="IPR018253">
    <property type="entry name" value="DnaJ_domain_CS"/>
</dbReference>
<dbReference type="AlphaFoldDB" id="A0AAD2CEP2"/>
<dbReference type="InterPro" id="IPR001623">
    <property type="entry name" value="DnaJ_domain"/>
</dbReference>
<comment type="caution">
    <text evidence="9">The sequence shown here is derived from an EMBL/GenBank/DDBJ whole genome shotgun (WGS) entry which is preliminary data.</text>
</comment>
<dbReference type="InterPro" id="IPR036869">
    <property type="entry name" value="J_dom_sf"/>
</dbReference>
<feature type="compositionally biased region" description="Basic and acidic residues" evidence="6">
    <location>
        <begin position="31"/>
        <end position="42"/>
    </location>
</feature>
<evidence type="ECO:0000313" key="9">
    <source>
        <dbReference type="EMBL" id="CAJ1932436.1"/>
    </source>
</evidence>
<dbReference type="Pfam" id="PF00226">
    <property type="entry name" value="DnaJ"/>
    <property type="match status" value="1"/>
</dbReference>
<dbReference type="Gene3D" id="1.10.287.110">
    <property type="entry name" value="DnaJ domain"/>
    <property type="match status" value="1"/>
</dbReference>
<evidence type="ECO:0000256" key="2">
    <source>
        <dbReference type="ARBA" id="ARBA00022692"/>
    </source>
</evidence>
<keyword evidence="4" id="KW-0472">Membrane</keyword>
<evidence type="ECO:0000256" key="1">
    <source>
        <dbReference type="ARBA" id="ARBA00004141"/>
    </source>
</evidence>